<name>A0A0F5JZN1_9BURK</name>
<dbReference type="AlphaFoldDB" id="A0A0F5JZN1"/>
<dbReference type="InterPro" id="IPR050204">
    <property type="entry name" value="AraC_XylS_family_regulators"/>
</dbReference>
<evidence type="ECO:0000256" key="3">
    <source>
        <dbReference type="ARBA" id="ARBA00023163"/>
    </source>
</evidence>
<dbReference type="PROSITE" id="PS00041">
    <property type="entry name" value="HTH_ARAC_FAMILY_1"/>
    <property type="match status" value="1"/>
</dbReference>
<evidence type="ECO:0000259" key="4">
    <source>
        <dbReference type="PROSITE" id="PS01124"/>
    </source>
</evidence>
<dbReference type="Proteomes" id="UP000033618">
    <property type="component" value="Unassembled WGS sequence"/>
</dbReference>
<keyword evidence="3" id="KW-0804">Transcription</keyword>
<dbReference type="SMART" id="SM00342">
    <property type="entry name" value="HTH_ARAC"/>
    <property type="match status" value="1"/>
</dbReference>
<comment type="caution">
    <text evidence="5">The sequence shown here is derived from an EMBL/GenBank/DDBJ whole genome shotgun (WGS) entry which is preliminary data.</text>
</comment>
<gene>
    <name evidence="5" type="ORF">WM40_12340</name>
</gene>
<dbReference type="InterPro" id="IPR018060">
    <property type="entry name" value="HTH_AraC"/>
</dbReference>
<dbReference type="OrthoDB" id="9146493at2"/>
<keyword evidence="6" id="KW-1185">Reference proteome</keyword>
<dbReference type="Pfam" id="PF12833">
    <property type="entry name" value="HTH_18"/>
    <property type="match status" value="1"/>
</dbReference>
<keyword evidence="1" id="KW-0805">Transcription regulation</keyword>
<dbReference type="GO" id="GO:0003700">
    <property type="term" value="F:DNA-binding transcription factor activity"/>
    <property type="evidence" value="ECO:0007669"/>
    <property type="project" value="InterPro"/>
</dbReference>
<protein>
    <recommendedName>
        <fullName evidence="4">HTH araC/xylS-type domain-containing protein</fullName>
    </recommendedName>
</protein>
<keyword evidence="2" id="KW-0238">DNA-binding</keyword>
<organism evidence="5 6">
    <name type="scientific">Robbsia andropogonis</name>
    <dbReference type="NCBI Taxonomy" id="28092"/>
    <lineage>
        <taxon>Bacteria</taxon>
        <taxon>Pseudomonadati</taxon>
        <taxon>Pseudomonadota</taxon>
        <taxon>Betaproteobacteria</taxon>
        <taxon>Burkholderiales</taxon>
        <taxon>Burkholderiaceae</taxon>
        <taxon>Robbsia</taxon>
    </lineage>
</organism>
<dbReference type="PROSITE" id="PS01124">
    <property type="entry name" value="HTH_ARAC_FAMILY_2"/>
    <property type="match status" value="1"/>
</dbReference>
<dbReference type="PATRIC" id="fig|28092.6.peg.2900"/>
<dbReference type="Gene3D" id="1.10.10.60">
    <property type="entry name" value="Homeodomain-like"/>
    <property type="match status" value="1"/>
</dbReference>
<feature type="domain" description="HTH araC/xylS-type" evidence="4">
    <location>
        <begin position="380"/>
        <end position="482"/>
    </location>
</feature>
<dbReference type="PANTHER" id="PTHR46796">
    <property type="entry name" value="HTH-TYPE TRANSCRIPTIONAL ACTIVATOR RHAS-RELATED"/>
    <property type="match status" value="1"/>
</dbReference>
<evidence type="ECO:0000313" key="6">
    <source>
        <dbReference type="Proteomes" id="UP000033618"/>
    </source>
</evidence>
<dbReference type="RefSeq" id="WP_046152998.1">
    <property type="nucleotide sequence ID" value="NZ_CADFGU010000007.1"/>
</dbReference>
<dbReference type="PANTHER" id="PTHR46796:SF12">
    <property type="entry name" value="HTH-TYPE DNA-BINDING TRANSCRIPTIONAL ACTIVATOR EUTR"/>
    <property type="match status" value="1"/>
</dbReference>
<reference evidence="5 6" key="1">
    <citation type="submission" date="2015-03" db="EMBL/GenBank/DDBJ databases">
        <title>Draft Genome Sequence of Burkholderia andropogonis type strain ICMP2807, isolated from Sorghum bicolor.</title>
        <authorList>
            <person name="Lopes-Santos L."/>
            <person name="Castro D.B."/>
            <person name="Ottoboni L.M."/>
            <person name="Park D."/>
            <person name="Weirc B.S."/>
            <person name="Destefano S.A."/>
        </authorList>
    </citation>
    <scope>NUCLEOTIDE SEQUENCE [LARGE SCALE GENOMIC DNA]</scope>
    <source>
        <strain evidence="5 6">ICMP2807</strain>
    </source>
</reference>
<proteinExistence type="predicted"/>
<evidence type="ECO:0000256" key="2">
    <source>
        <dbReference type="ARBA" id="ARBA00023125"/>
    </source>
</evidence>
<evidence type="ECO:0000256" key="1">
    <source>
        <dbReference type="ARBA" id="ARBA00023015"/>
    </source>
</evidence>
<evidence type="ECO:0000313" key="5">
    <source>
        <dbReference type="EMBL" id="KKB63288.1"/>
    </source>
</evidence>
<sequence>MFSSIYFALLSGLTQKNGLPAYSAAMLDGATERAYCLVDDALERPSHKRVDTDIQRLVAAADASLVLGYAQDAEETYRRAQSMIVGDDNRLRIMSCRNTGWQLMARDRYAATAKCFVRIINDEASSTTDRLEALIASALVQHQVGRQRDADEALLQAADLADCHTDPTWRLVISLLALEFDVQLRIRTATTLKDHAFWSSAYLSHAQGAADRIDVTNKLTDCTVLVSPMPALLVQRHEYLAWLASLARGERAAVGPLLDAISRPQVFRGADQAFLAKLDIVLAALAGGLDDIADLVLAKISRTEAETGTRRSNFDYLYCVSKMAVCRGNPAEALKLYASYASEALRCLRSETTDIGITQSSVSRALPTDDVFARLPAKYRRAYRYIIENLERADLNTREIAAQINVTERAIQLAFRRSIGMSPSALIRKLRLESIRSDLLSDERAAGSIFGTASRWGLKSRSALAKGYRREFNESPSETMHREVGQS</sequence>
<dbReference type="GO" id="GO:0043565">
    <property type="term" value="F:sequence-specific DNA binding"/>
    <property type="evidence" value="ECO:0007669"/>
    <property type="project" value="InterPro"/>
</dbReference>
<dbReference type="EMBL" id="LAQU01000011">
    <property type="protein sequence ID" value="KKB63288.1"/>
    <property type="molecule type" value="Genomic_DNA"/>
</dbReference>
<dbReference type="InterPro" id="IPR018062">
    <property type="entry name" value="HTH_AraC-typ_CS"/>
</dbReference>
<accession>A0A0F5JZN1</accession>
<dbReference type="STRING" id="28092.WM40_12340"/>